<dbReference type="PANTHER" id="PTHR45936:SF1">
    <property type="entry name" value="TRNA-DIHYDROURIDINE(20) SYNTHASE [NAD(P)+]-LIKE"/>
    <property type="match status" value="1"/>
</dbReference>
<comment type="cofactor">
    <cofactor evidence="1">
        <name>FMN</name>
        <dbReference type="ChEBI" id="CHEBI:58210"/>
    </cofactor>
</comment>
<keyword evidence="2" id="KW-0285">Flavoprotein</keyword>
<evidence type="ECO:0000256" key="1">
    <source>
        <dbReference type="ARBA" id="ARBA00001917"/>
    </source>
</evidence>
<dbReference type="InterPro" id="IPR013785">
    <property type="entry name" value="Aldolase_TIM"/>
</dbReference>
<dbReference type="GO" id="GO:0017150">
    <property type="term" value="F:tRNA dihydrouridine synthase activity"/>
    <property type="evidence" value="ECO:0007669"/>
    <property type="project" value="InterPro"/>
</dbReference>
<dbReference type="STRING" id="478820.A0A196SCK8"/>
<dbReference type="EMBL" id="LXWW01000210">
    <property type="protein sequence ID" value="OAO14743.1"/>
    <property type="molecule type" value="Genomic_DNA"/>
</dbReference>
<feature type="domain" description="DUS-like FMN-binding" evidence="7">
    <location>
        <begin position="16"/>
        <end position="269"/>
    </location>
</feature>
<dbReference type="Gene3D" id="3.20.20.70">
    <property type="entry name" value="Aldolase class I"/>
    <property type="match status" value="1"/>
</dbReference>
<dbReference type="Proteomes" id="UP000078348">
    <property type="component" value="Unassembled WGS sequence"/>
</dbReference>
<dbReference type="SUPFAM" id="SSF51395">
    <property type="entry name" value="FMN-linked oxidoreductases"/>
    <property type="match status" value="1"/>
</dbReference>
<keyword evidence="3" id="KW-0288">FMN</keyword>
<dbReference type="CDD" id="cd02801">
    <property type="entry name" value="DUS_like_FMN"/>
    <property type="match status" value="1"/>
</dbReference>
<protein>
    <submittedName>
        <fullName evidence="8">tRNA-dihydrouridine synthase</fullName>
    </submittedName>
</protein>
<accession>A0A196SCK8</accession>
<name>A0A196SCK8_BLAHN</name>
<dbReference type="PANTHER" id="PTHR45936">
    <property type="entry name" value="TRNA-DIHYDROURIDINE(20) SYNTHASE [NAD(P)+]-LIKE"/>
    <property type="match status" value="1"/>
</dbReference>
<dbReference type="Pfam" id="PF01207">
    <property type="entry name" value="Dus"/>
    <property type="match status" value="1"/>
</dbReference>
<evidence type="ECO:0000313" key="8">
    <source>
        <dbReference type="EMBL" id="OAO14743.1"/>
    </source>
</evidence>
<evidence type="ECO:0000259" key="7">
    <source>
        <dbReference type="Pfam" id="PF01207"/>
    </source>
</evidence>
<dbReference type="InterPro" id="IPR052582">
    <property type="entry name" value="tRNA-DUS-like"/>
</dbReference>
<dbReference type="GO" id="GO:0005737">
    <property type="term" value="C:cytoplasm"/>
    <property type="evidence" value="ECO:0007669"/>
    <property type="project" value="TreeGrafter"/>
</dbReference>
<evidence type="ECO:0000256" key="6">
    <source>
        <dbReference type="SAM" id="MobiDB-lite"/>
    </source>
</evidence>
<proteinExistence type="predicted"/>
<dbReference type="OrthoDB" id="10262250at2759"/>
<evidence type="ECO:0000256" key="3">
    <source>
        <dbReference type="ARBA" id="ARBA00022643"/>
    </source>
</evidence>
<keyword evidence="9" id="KW-1185">Reference proteome</keyword>
<dbReference type="PROSITE" id="PS01136">
    <property type="entry name" value="UPF0034"/>
    <property type="match status" value="1"/>
</dbReference>
<dbReference type="InterPro" id="IPR035587">
    <property type="entry name" value="DUS-like_FMN-bd"/>
</dbReference>
<dbReference type="AlphaFoldDB" id="A0A196SCK8"/>
<organism evidence="8 9">
    <name type="scientific">Blastocystis sp. subtype 1 (strain ATCC 50177 / NandII)</name>
    <dbReference type="NCBI Taxonomy" id="478820"/>
    <lineage>
        <taxon>Eukaryota</taxon>
        <taxon>Sar</taxon>
        <taxon>Stramenopiles</taxon>
        <taxon>Bigyra</taxon>
        <taxon>Opalozoa</taxon>
        <taxon>Opalinata</taxon>
        <taxon>Blastocystidae</taxon>
        <taxon>Blastocystis</taxon>
    </lineage>
</organism>
<gene>
    <name evidence="8" type="ORF">AV274_3446</name>
</gene>
<evidence type="ECO:0000313" key="9">
    <source>
        <dbReference type="Proteomes" id="UP000078348"/>
    </source>
</evidence>
<keyword evidence="4" id="KW-0819">tRNA processing</keyword>
<keyword evidence="5" id="KW-0560">Oxidoreductase</keyword>
<reference evidence="8 9" key="1">
    <citation type="submission" date="2016-05" db="EMBL/GenBank/DDBJ databases">
        <title>Nuclear genome of Blastocystis sp. subtype 1 NandII.</title>
        <authorList>
            <person name="Gentekaki E."/>
            <person name="Curtis B."/>
            <person name="Stairs C."/>
            <person name="Eme L."/>
            <person name="Herman E."/>
            <person name="Klimes V."/>
            <person name="Arias M.C."/>
            <person name="Elias M."/>
            <person name="Hilliou F."/>
            <person name="Klute M."/>
            <person name="Malik S.-B."/>
            <person name="Pightling A."/>
            <person name="Rachubinski R."/>
            <person name="Salas D."/>
            <person name="Schlacht A."/>
            <person name="Suga H."/>
            <person name="Archibald J."/>
            <person name="Ball S.G."/>
            <person name="Clark G."/>
            <person name="Dacks J."/>
            <person name="Van Der Giezen M."/>
            <person name="Tsaousis A."/>
            <person name="Roger A."/>
        </authorList>
    </citation>
    <scope>NUCLEOTIDE SEQUENCE [LARGE SCALE GENOMIC DNA]</scope>
    <source>
        <strain evidence="9">ATCC 50177 / NandII</strain>
    </source>
</reference>
<dbReference type="GO" id="GO:0050660">
    <property type="term" value="F:flavin adenine dinucleotide binding"/>
    <property type="evidence" value="ECO:0007669"/>
    <property type="project" value="InterPro"/>
</dbReference>
<evidence type="ECO:0000256" key="5">
    <source>
        <dbReference type="ARBA" id="ARBA00023002"/>
    </source>
</evidence>
<feature type="compositionally biased region" description="Basic residues" evidence="6">
    <location>
        <begin position="349"/>
        <end position="358"/>
    </location>
</feature>
<feature type="region of interest" description="Disordered" evidence="6">
    <location>
        <begin position="342"/>
        <end position="364"/>
    </location>
</feature>
<comment type="caution">
    <text evidence="8">The sequence shown here is derived from an EMBL/GenBank/DDBJ whole genome shotgun (WGS) entry which is preliminary data.</text>
</comment>
<dbReference type="InterPro" id="IPR018517">
    <property type="entry name" value="tRNA_hU_synthase_CS"/>
</dbReference>
<evidence type="ECO:0000256" key="4">
    <source>
        <dbReference type="ARBA" id="ARBA00022694"/>
    </source>
</evidence>
<evidence type="ECO:0000256" key="2">
    <source>
        <dbReference type="ARBA" id="ARBA00022630"/>
    </source>
</evidence>
<sequence>MKTSEVVKRLYVNTLMLAPMVRMNSYPFRLLCRNNGCNTVFSEEIVAMRLVTCKRKINSVLGTIEYYDNKNALVFQTTADEKEHLVLQLGVPTPELAVQAAKIVEQDVSAIDINMGCPKQFSIQGNMGASLLKTPDVAYNIVKTLSSSISLPVSCKIRLLDGPVENTIDFMKHLIDSGAAAITLHLRYTDDRPRVPCHKELFPTILAAMKEYAPDVPICYNGDVFSDKDVKELRERYPGVGLMIGRGAILNMGVFSGKETKYEDSNRDFVRLSAQYNNCFANVKYTAFRVITEGNHQSTPEGTIVHNAHDWETLGSVYGIGEECISILKGLKEKGLEVDDNLTIENAGKHRKSKKRERKPSESE</sequence>